<sequence>MQQMIFEYIENYDNRMRKHSTLGYLSPVNFK</sequence>
<dbReference type="GO" id="GO:0015074">
    <property type="term" value="P:DNA integration"/>
    <property type="evidence" value="ECO:0007669"/>
    <property type="project" value="InterPro"/>
</dbReference>
<accession>A0A0X1L0X4</accession>
<proteinExistence type="predicted"/>
<reference evidence="1" key="1">
    <citation type="submission" date="2005-09" db="EMBL/GenBank/DDBJ databases">
        <title>Annotation of Vibrio cholerae MO10.</title>
        <authorList>
            <person name="Colwell R."/>
            <person name="Grim C.J."/>
            <person name="Young S."/>
            <person name="Jaffe D."/>
            <person name="Gnerre S."/>
            <person name="Berlin A."/>
            <person name="Heiman D."/>
            <person name="Hepburn T."/>
            <person name="Shea T."/>
            <person name="Sykes S."/>
            <person name="Yandava C."/>
            <person name="Alvarado L."/>
            <person name="Kodira C."/>
            <person name="Borodovsky M."/>
            <person name="Heidelberg J."/>
            <person name="Lander E."/>
            <person name="Galagan J."/>
            <person name="Nusbaum C."/>
            <person name="Birren B."/>
        </authorList>
    </citation>
    <scope>NUCLEOTIDE SEQUENCE [LARGE SCALE GENOMIC DNA]</scope>
    <source>
        <strain evidence="1">MO10</strain>
    </source>
</reference>
<evidence type="ECO:0000313" key="1">
    <source>
        <dbReference type="EMBL" id="EET24165.1"/>
    </source>
</evidence>
<dbReference type="Pfam" id="PF13333">
    <property type="entry name" value="rve_2"/>
    <property type="match status" value="1"/>
</dbReference>
<gene>
    <name evidence="1" type="ORF">VchoM_02192</name>
</gene>
<organism evidence="1">
    <name type="scientific">Vibrio cholerae (strain MO10)</name>
    <dbReference type="NCBI Taxonomy" id="345072"/>
    <lineage>
        <taxon>Bacteria</taxon>
        <taxon>Pseudomonadati</taxon>
        <taxon>Pseudomonadota</taxon>
        <taxon>Gammaproteobacteria</taxon>
        <taxon>Vibrionales</taxon>
        <taxon>Vibrionaceae</taxon>
        <taxon>Vibrio</taxon>
    </lineage>
</organism>
<protein>
    <submittedName>
        <fullName evidence="1">Transposase InsF for insertion sequence IS3A/B/C/D/E/fA</fullName>
    </submittedName>
</protein>
<dbReference type="AlphaFoldDB" id="A0A0X1L0X4"/>
<name>A0A0X1L0X4_VIBCO</name>
<reference evidence="1" key="2">
    <citation type="submission" date="2008-07" db="EMBL/GenBank/DDBJ databases">
        <authorList>
            <consortium name="Broad Institute Genome Sequencing Platform"/>
            <person name="Colwell R."/>
            <person name="Grim C.J."/>
            <person name="Young S."/>
            <person name="Jaffe D."/>
            <person name="Gnerre S."/>
            <person name="Berlin A."/>
            <person name="Heiman D."/>
            <person name="Hepburn T."/>
            <person name="Shea T."/>
            <person name="Sykes S."/>
            <person name="Alvarado L."/>
            <person name="Kodira C."/>
            <person name="Heidelberg J."/>
            <person name="Lander E."/>
            <person name="Galagan J."/>
            <person name="Nusbaum C."/>
            <person name="Birren B."/>
        </authorList>
    </citation>
    <scope>NUCLEOTIDE SEQUENCE [LARGE SCALE GENOMIC DNA]</scope>
    <source>
        <strain evidence="1">MO10</strain>
    </source>
</reference>
<dbReference type="HOGENOM" id="CLU_027402_41_5_6"/>
<dbReference type="InterPro" id="IPR001584">
    <property type="entry name" value="Integrase_cat-core"/>
</dbReference>
<dbReference type="EMBL" id="DS990137">
    <property type="protein sequence ID" value="EET24165.1"/>
    <property type="molecule type" value="Genomic_DNA"/>
</dbReference>
<dbReference type="Proteomes" id="UP000004687">
    <property type="component" value="Unassembled WGS sequence"/>
</dbReference>